<keyword evidence="1" id="KW-0479">Metal-binding</keyword>
<name>A0A7W9PRN3_9ACTN</name>
<accession>A0A7W9PRN3</accession>
<keyword evidence="2" id="KW-0408">Iron</keyword>
<organism evidence="5 6">
    <name type="scientific">Streptomyces echinatus</name>
    <dbReference type="NCBI Taxonomy" id="67293"/>
    <lineage>
        <taxon>Bacteria</taxon>
        <taxon>Bacillati</taxon>
        <taxon>Actinomycetota</taxon>
        <taxon>Actinomycetes</taxon>
        <taxon>Kitasatosporales</taxon>
        <taxon>Streptomycetaceae</taxon>
        <taxon>Streptomyces</taxon>
    </lineage>
</organism>
<dbReference type="AlphaFoldDB" id="A0A7W9PRN3"/>
<dbReference type="InterPro" id="IPR017896">
    <property type="entry name" value="4Fe4S_Fe-S-bd"/>
</dbReference>
<dbReference type="GO" id="GO:0051536">
    <property type="term" value="F:iron-sulfur cluster binding"/>
    <property type="evidence" value="ECO:0007669"/>
    <property type="project" value="UniProtKB-KW"/>
</dbReference>
<feature type="domain" description="4Fe-4S ferredoxin-type" evidence="4">
    <location>
        <begin position="4"/>
        <end position="33"/>
    </location>
</feature>
<evidence type="ECO:0000256" key="1">
    <source>
        <dbReference type="ARBA" id="ARBA00022723"/>
    </source>
</evidence>
<dbReference type="Proteomes" id="UP000585836">
    <property type="component" value="Unassembled WGS sequence"/>
</dbReference>
<dbReference type="SUPFAM" id="SSF54862">
    <property type="entry name" value="4Fe-4S ferredoxins"/>
    <property type="match status" value="1"/>
</dbReference>
<gene>
    <name evidence="5" type="ORF">FHS34_001850</name>
</gene>
<evidence type="ECO:0000313" key="5">
    <source>
        <dbReference type="EMBL" id="MBB5926394.1"/>
    </source>
</evidence>
<protein>
    <submittedName>
        <fullName evidence="5">NAD-dependent dihydropyrimidine dehydrogenase PreA subunit</fullName>
    </submittedName>
</protein>
<dbReference type="EMBL" id="JACHJK010000003">
    <property type="protein sequence ID" value="MBB5926394.1"/>
    <property type="molecule type" value="Genomic_DNA"/>
</dbReference>
<dbReference type="PROSITE" id="PS51379">
    <property type="entry name" value="4FE4S_FER_2"/>
    <property type="match status" value="1"/>
</dbReference>
<proteinExistence type="predicted"/>
<evidence type="ECO:0000259" key="4">
    <source>
        <dbReference type="PROSITE" id="PS51379"/>
    </source>
</evidence>
<dbReference type="PROSITE" id="PS00198">
    <property type="entry name" value="4FE4S_FER_1"/>
    <property type="match status" value="1"/>
</dbReference>
<keyword evidence="6" id="KW-1185">Reference proteome</keyword>
<sequence>MPDARLIARQDSCQACFQCEAYCPTDALFGAPW</sequence>
<dbReference type="GO" id="GO:0046872">
    <property type="term" value="F:metal ion binding"/>
    <property type="evidence" value="ECO:0007669"/>
    <property type="project" value="UniProtKB-KW"/>
</dbReference>
<comment type="caution">
    <text evidence="5">The sequence shown here is derived from an EMBL/GenBank/DDBJ whole genome shotgun (WGS) entry which is preliminary data.</text>
</comment>
<dbReference type="InterPro" id="IPR017900">
    <property type="entry name" value="4Fe4S_Fe_S_CS"/>
</dbReference>
<reference evidence="5 6" key="1">
    <citation type="submission" date="2020-08" db="EMBL/GenBank/DDBJ databases">
        <title>Genomic Encyclopedia of Type Strains, Phase III (KMG-III): the genomes of soil and plant-associated and newly described type strains.</title>
        <authorList>
            <person name="Whitman W."/>
        </authorList>
    </citation>
    <scope>NUCLEOTIDE SEQUENCE [LARGE SCALE GENOMIC DNA]</scope>
    <source>
        <strain evidence="5 6">CECT 3313</strain>
    </source>
</reference>
<keyword evidence="3" id="KW-0411">Iron-sulfur</keyword>
<evidence type="ECO:0000256" key="3">
    <source>
        <dbReference type="ARBA" id="ARBA00023014"/>
    </source>
</evidence>
<evidence type="ECO:0000313" key="6">
    <source>
        <dbReference type="Proteomes" id="UP000585836"/>
    </source>
</evidence>
<evidence type="ECO:0000256" key="2">
    <source>
        <dbReference type="ARBA" id="ARBA00023004"/>
    </source>
</evidence>